<dbReference type="SUPFAM" id="SSF53300">
    <property type="entry name" value="vWA-like"/>
    <property type="match status" value="1"/>
</dbReference>
<organism evidence="1">
    <name type="scientific">marine sediment metagenome</name>
    <dbReference type="NCBI Taxonomy" id="412755"/>
    <lineage>
        <taxon>unclassified sequences</taxon>
        <taxon>metagenomes</taxon>
        <taxon>ecological metagenomes</taxon>
    </lineage>
</organism>
<dbReference type="Gene3D" id="3.40.50.410">
    <property type="entry name" value="von Willebrand factor, type A domain"/>
    <property type="match status" value="1"/>
</dbReference>
<comment type="caution">
    <text evidence="1">The sequence shown here is derived from an EMBL/GenBank/DDBJ whole genome shotgun (WGS) entry which is preliminary data.</text>
</comment>
<dbReference type="Pfam" id="PF06707">
    <property type="entry name" value="DUF1194"/>
    <property type="match status" value="1"/>
</dbReference>
<proteinExistence type="predicted"/>
<dbReference type="InterPro" id="IPR010607">
    <property type="entry name" value="DUF1194"/>
</dbReference>
<name>A0A0F9N2L4_9ZZZZ</name>
<protein>
    <recommendedName>
        <fullName evidence="2">VWFA domain-containing protein</fullName>
    </recommendedName>
</protein>
<evidence type="ECO:0000313" key="1">
    <source>
        <dbReference type="EMBL" id="KKM83020.1"/>
    </source>
</evidence>
<dbReference type="AlphaFoldDB" id="A0A0F9N2L4"/>
<accession>A0A0F9N2L4</accession>
<dbReference type="InterPro" id="IPR036465">
    <property type="entry name" value="vWFA_dom_sf"/>
</dbReference>
<dbReference type="EMBL" id="LAZR01007776">
    <property type="protein sequence ID" value="KKM83020.1"/>
    <property type="molecule type" value="Genomic_DNA"/>
</dbReference>
<evidence type="ECO:0008006" key="2">
    <source>
        <dbReference type="Google" id="ProtNLM"/>
    </source>
</evidence>
<sequence>MPLRAAVGLLMAALGATGADAACRLALALGIDISSSVDPAEDALQRQGLARALQSDEVRQAVFALPGDTVALAVFEWSGRYQQDMILDWTQLRDPKDLAQAAAIVARSRRSYADFPTATGYALGYAAGLLKQGPACLFRTIDLSGDGVNNDGFGPAQAYTHFPFQNVTVNGLAIDDPAGETSAYYRAEILHGPGAFLEIAEGFADFERAIRRKLVRELGARVIGAAQAE</sequence>
<gene>
    <name evidence="1" type="ORF">LCGC14_1313620</name>
</gene>
<reference evidence="1" key="1">
    <citation type="journal article" date="2015" name="Nature">
        <title>Complex archaea that bridge the gap between prokaryotes and eukaryotes.</title>
        <authorList>
            <person name="Spang A."/>
            <person name="Saw J.H."/>
            <person name="Jorgensen S.L."/>
            <person name="Zaremba-Niedzwiedzka K."/>
            <person name="Martijn J."/>
            <person name="Lind A.E."/>
            <person name="van Eijk R."/>
            <person name="Schleper C."/>
            <person name="Guy L."/>
            <person name="Ettema T.J."/>
        </authorList>
    </citation>
    <scope>NUCLEOTIDE SEQUENCE</scope>
</reference>